<organism evidence="1 2">
    <name type="scientific">Gemmata palustris</name>
    <dbReference type="NCBI Taxonomy" id="2822762"/>
    <lineage>
        <taxon>Bacteria</taxon>
        <taxon>Pseudomonadati</taxon>
        <taxon>Planctomycetota</taxon>
        <taxon>Planctomycetia</taxon>
        <taxon>Gemmatales</taxon>
        <taxon>Gemmataceae</taxon>
        <taxon>Gemmata</taxon>
    </lineage>
</organism>
<sequence>MDIDKLFVLGLAGLTVYMMIFQTDKWKAINEEGWKNMNKAGKAAETATKFGIGVFRLLRRR</sequence>
<dbReference type="EMBL" id="JAGKQQ010000001">
    <property type="protein sequence ID" value="MBP3955471.1"/>
    <property type="molecule type" value="Genomic_DNA"/>
</dbReference>
<accession>A0ABS5BP27</accession>
<name>A0ABS5BP27_9BACT</name>
<gene>
    <name evidence="1" type="ORF">J8F10_09275</name>
</gene>
<comment type="caution">
    <text evidence="1">The sequence shown here is derived from an EMBL/GenBank/DDBJ whole genome shotgun (WGS) entry which is preliminary data.</text>
</comment>
<protein>
    <submittedName>
        <fullName evidence="1">Uncharacterized protein</fullName>
    </submittedName>
</protein>
<dbReference type="RefSeq" id="WP_210653548.1">
    <property type="nucleotide sequence ID" value="NZ_JAGKQQ010000001.1"/>
</dbReference>
<evidence type="ECO:0000313" key="2">
    <source>
        <dbReference type="Proteomes" id="UP000676565"/>
    </source>
</evidence>
<reference evidence="1 2" key="1">
    <citation type="submission" date="2021-04" db="EMBL/GenBank/DDBJ databases">
        <authorList>
            <person name="Ivanova A."/>
        </authorList>
    </citation>
    <scope>NUCLEOTIDE SEQUENCE [LARGE SCALE GENOMIC DNA]</scope>
    <source>
        <strain evidence="1 2">G18</strain>
    </source>
</reference>
<keyword evidence="2" id="KW-1185">Reference proteome</keyword>
<evidence type="ECO:0000313" key="1">
    <source>
        <dbReference type="EMBL" id="MBP3955471.1"/>
    </source>
</evidence>
<proteinExistence type="predicted"/>
<dbReference type="Proteomes" id="UP000676565">
    <property type="component" value="Unassembled WGS sequence"/>
</dbReference>